<evidence type="ECO:0000256" key="1">
    <source>
        <dbReference type="SAM" id="Phobius"/>
    </source>
</evidence>
<keyword evidence="1" id="KW-0812">Transmembrane</keyword>
<name>A0ABS4GIL7_9BACL</name>
<dbReference type="Pfam" id="PF22765">
    <property type="entry name" value="DUF7010"/>
    <property type="match status" value="1"/>
</dbReference>
<dbReference type="InterPro" id="IPR053824">
    <property type="entry name" value="DUF7010"/>
</dbReference>
<feature type="transmembrane region" description="Helical" evidence="1">
    <location>
        <begin position="21"/>
        <end position="43"/>
    </location>
</feature>
<keyword evidence="3" id="KW-1185">Reference proteome</keyword>
<gene>
    <name evidence="2" type="ORF">J2Z37_000088</name>
</gene>
<evidence type="ECO:0000313" key="2">
    <source>
        <dbReference type="EMBL" id="MBP1930101.1"/>
    </source>
</evidence>
<organism evidence="2 3">
    <name type="scientific">Ammoniphilus resinae</name>
    <dbReference type="NCBI Taxonomy" id="861532"/>
    <lineage>
        <taxon>Bacteria</taxon>
        <taxon>Bacillati</taxon>
        <taxon>Bacillota</taxon>
        <taxon>Bacilli</taxon>
        <taxon>Bacillales</taxon>
        <taxon>Paenibacillaceae</taxon>
        <taxon>Aneurinibacillus group</taxon>
        <taxon>Ammoniphilus</taxon>
    </lineage>
</organism>
<dbReference type="RefSeq" id="WP_209807821.1">
    <property type="nucleotide sequence ID" value="NZ_JAGGKT010000001.1"/>
</dbReference>
<feature type="transmembrane region" description="Helical" evidence="1">
    <location>
        <begin position="82"/>
        <end position="102"/>
    </location>
</feature>
<comment type="caution">
    <text evidence="2">The sequence shown here is derived from an EMBL/GenBank/DDBJ whole genome shotgun (WGS) entry which is preliminary data.</text>
</comment>
<feature type="transmembrane region" description="Helical" evidence="1">
    <location>
        <begin position="49"/>
        <end position="70"/>
    </location>
</feature>
<keyword evidence="1" id="KW-0472">Membrane</keyword>
<feature type="transmembrane region" description="Helical" evidence="1">
    <location>
        <begin position="157"/>
        <end position="174"/>
    </location>
</feature>
<evidence type="ECO:0000313" key="3">
    <source>
        <dbReference type="Proteomes" id="UP001519343"/>
    </source>
</evidence>
<accession>A0ABS4GIL7</accession>
<protein>
    <submittedName>
        <fullName evidence="2">Uncharacterized protein</fullName>
    </submittedName>
</protein>
<feature type="transmembrane region" description="Helical" evidence="1">
    <location>
        <begin position="133"/>
        <end position="151"/>
    </location>
</feature>
<feature type="transmembrane region" description="Helical" evidence="1">
    <location>
        <begin position="108"/>
        <end position="126"/>
    </location>
</feature>
<dbReference type="EMBL" id="JAGGKT010000001">
    <property type="protein sequence ID" value="MBP1930101.1"/>
    <property type="molecule type" value="Genomic_DNA"/>
</dbReference>
<reference evidence="2 3" key="1">
    <citation type="submission" date="2021-03" db="EMBL/GenBank/DDBJ databases">
        <title>Genomic Encyclopedia of Type Strains, Phase IV (KMG-IV): sequencing the most valuable type-strain genomes for metagenomic binning, comparative biology and taxonomic classification.</title>
        <authorList>
            <person name="Goeker M."/>
        </authorList>
    </citation>
    <scope>NUCLEOTIDE SEQUENCE [LARGE SCALE GENOMIC DNA]</scope>
    <source>
        <strain evidence="2 3">DSM 24738</strain>
    </source>
</reference>
<dbReference type="Proteomes" id="UP001519343">
    <property type="component" value="Unassembled WGS sequence"/>
</dbReference>
<keyword evidence="1" id="KW-1133">Transmembrane helix</keyword>
<sequence length="187" mass="21167">MNYQNMTLSQLKQDLICDAQKGYPIFLAGALYWLVMGVLGFYLEGKTLALWYLLGTSSIFPLGILISRLCKVNFLSKNPLGTLGGIIGGIQAFYLPLWIVIYMEHYEWIPMAIGLLGASHFLPYIWIYESKTYLFFSITMALISVVLGYVFIETAFLLLPFSMTLVYLITAGSLKRETRNLFSKNSP</sequence>
<proteinExistence type="predicted"/>